<dbReference type="Pfam" id="PF13439">
    <property type="entry name" value="Glyco_transf_4"/>
    <property type="match status" value="1"/>
</dbReference>
<dbReference type="SUPFAM" id="SSF53756">
    <property type="entry name" value="UDP-Glycosyltransferase/glycogen phosphorylase"/>
    <property type="match status" value="1"/>
</dbReference>
<dbReference type="InterPro" id="IPR050194">
    <property type="entry name" value="Glycosyltransferase_grp1"/>
</dbReference>
<accession>A0A222G865</accession>
<dbReference type="EMBL" id="CP020465">
    <property type="protein sequence ID" value="ASP47991.1"/>
    <property type="molecule type" value="Genomic_DNA"/>
</dbReference>
<dbReference type="Proteomes" id="UP000202259">
    <property type="component" value="Chromosome"/>
</dbReference>
<feature type="domain" description="Glycosyl transferase family 1" evidence="1">
    <location>
        <begin position="176"/>
        <end position="330"/>
    </location>
</feature>
<keyword evidence="4" id="KW-1185">Reference proteome</keyword>
<dbReference type="GO" id="GO:0016758">
    <property type="term" value="F:hexosyltransferase activity"/>
    <property type="evidence" value="ECO:0007669"/>
    <property type="project" value="TreeGrafter"/>
</dbReference>
<feature type="domain" description="Glycosyltransferase subfamily 4-like N-terminal" evidence="2">
    <location>
        <begin position="19"/>
        <end position="167"/>
    </location>
</feature>
<dbReference type="OrthoDB" id="9775208at2"/>
<dbReference type="PANTHER" id="PTHR45947">
    <property type="entry name" value="SULFOQUINOVOSYL TRANSFERASE SQD2"/>
    <property type="match status" value="1"/>
</dbReference>
<name>A0A222G865_9GAMM</name>
<dbReference type="InterPro" id="IPR001296">
    <property type="entry name" value="Glyco_trans_1"/>
</dbReference>
<gene>
    <name evidence="3" type="ORF">B5D82_09610</name>
</gene>
<dbReference type="Gene3D" id="3.40.50.2000">
    <property type="entry name" value="Glycogen Phosphorylase B"/>
    <property type="match status" value="2"/>
</dbReference>
<evidence type="ECO:0000313" key="4">
    <source>
        <dbReference type="Proteomes" id="UP000202259"/>
    </source>
</evidence>
<protein>
    <submittedName>
        <fullName evidence="3">Glycosyltransferase family 1 protein</fullName>
    </submittedName>
</protein>
<dbReference type="RefSeq" id="WP_081151116.1">
    <property type="nucleotide sequence ID" value="NZ_CP020465.1"/>
</dbReference>
<evidence type="ECO:0000259" key="2">
    <source>
        <dbReference type="Pfam" id="PF13439"/>
    </source>
</evidence>
<proteinExistence type="predicted"/>
<dbReference type="KEGG" id="cber:B5D82_09610"/>
<keyword evidence="3" id="KW-0808">Transferase</keyword>
<dbReference type="Pfam" id="PF00534">
    <property type="entry name" value="Glycos_transf_1"/>
    <property type="match status" value="1"/>
</dbReference>
<dbReference type="CDD" id="cd03801">
    <property type="entry name" value="GT4_PimA-like"/>
    <property type="match status" value="1"/>
</dbReference>
<evidence type="ECO:0000259" key="1">
    <source>
        <dbReference type="Pfam" id="PF00534"/>
    </source>
</evidence>
<dbReference type="InterPro" id="IPR028098">
    <property type="entry name" value="Glyco_trans_4-like_N"/>
</dbReference>
<evidence type="ECO:0000313" key="3">
    <source>
        <dbReference type="EMBL" id="ASP47991.1"/>
    </source>
</evidence>
<sequence length="356" mass="39479">MKQKKTSKKVAHIIGSLKIGGAERFIIDLSIAQKKLDIKPAIISLGSPTDDLVDTCHINNIPVASYSSHSYIKLCRVFFVLLKFDVIHVHSPHALKYISLFLPLLRKTVVYTRHGAAPYSAAPWLKFHQKIKPYITAVTFVSQEGKDNFHQAHGWEDITSVVVDNGVLIEPVKKVPAKKEILRIGSVGRVIPLKNQIGLLKAIQRLPADLQSNVEIHFFGDGRSLADLKTFYNEKTPTLAVTFHGMVNDRELIYSSLDLLVVTSETEGLSMVIIEAMANSIPVIATNVGGNPRLVKHGETGWLFEYDDDKALAAQIVSLLNNRPLVDEVGAHALSYITDNFSIESSATKYAKLYEK</sequence>
<dbReference type="AlphaFoldDB" id="A0A222G865"/>
<reference evidence="3 4" key="1">
    <citation type="submission" date="2017-08" db="EMBL/GenBank/DDBJ databases">
        <title>Complete genome of Colwellia sp. NB097-1, a psychrophile bacterium ioslated from Bering Sea.</title>
        <authorList>
            <person name="Chen X."/>
        </authorList>
    </citation>
    <scope>NUCLEOTIDE SEQUENCE [LARGE SCALE GENOMIC DNA]</scope>
    <source>
        <strain evidence="3 4">NB097-1</strain>
    </source>
</reference>
<dbReference type="PANTHER" id="PTHR45947:SF3">
    <property type="entry name" value="SULFOQUINOVOSYL TRANSFERASE SQD2"/>
    <property type="match status" value="1"/>
</dbReference>
<organism evidence="3 4">
    <name type="scientific">Cognaticolwellia beringensis</name>
    <dbReference type="NCBI Taxonomy" id="1967665"/>
    <lineage>
        <taxon>Bacteria</taxon>
        <taxon>Pseudomonadati</taxon>
        <taxon>Pseudomonadota</taxon>
        <taxon>Gammaproteobacteria</taxon>
        <taxon>Alteromonadales</taxon>
        <taxon>Colwelliaceae</taxon>
        <taxon>Cognaticolwellia</taxon>
    </lineage>
</organism>